<dbReference type="Pfam" id="PF11392">
    <property type="entry name" value="AllH"/>
    <property type="match status" value="1"/>
</dbReference>
<keyword evidence="2" id="KW-1185">Reference proteome</keyword>
<dbReference type="EMBL" id="SDWV01000016">
    <property type="protein sequence ID" value="RYC07292.1"/>
    <property type="molecule type" value="Genomic_DNA"/>
</dbReference>
<gene>
    <name evidence="1" type="ORF">EUA94_15190</name>
</gene>
<evidence type="ECO:0000313" key="2">
    <source>
        <dbReference type="Proteomes" id="UP000291101"/>
    </source>
</evidence>
<sequence>MDAAADLDGALSLPEGLGQLAEVAGDAAHPGGERDPAAAAVTAYGRRDPVDRRVAGRGARVGVDRDEGDDLLAEGDRRDALVDGRGHLSPGVGEAVLPGAPLLRARGQGGDRVGVEHRDHHHHGAVQLPSEGLRVLGDVRPLAGATEEHVAQEVAAVLVLHRRDRLLARHQQRGHDRRALERLGVGGVDRAVGSQRHEPREVDACGHHPAQERLPLADRGAVGIDPLDPQPTARVEQVGVRERRALGLVEVGRPLAAVGRGEDDTAAERVAHRLGDRGQVAALEHDVGERGVECIGTLQRGDRLGVAYQVLAHFCPLLQQDVTFASVSRADTVWGVIPRQIPVAAPTRVRQRLAEAAPGPRPVLHASATAIYVDLDGLALGLVSATASRVPCALWSTLPDLGDLAGQPVTVGYGALTIGGTEVRISRLVDPRITTVGRHGTPRIEPLLAVPSGWDLPADGRLTTAHLDRLIGRGPGLTPLGDDVLAGWLATRAALGRPDPVLAGAVRRRIGVTTLLSATLLDCALHGEAFPQLADWLADPCRDTRAALLAVGATSGAGLLAGASLALASVATEQPTDRPGRAAA</sequence>
<dbReference type="InterPro" id="IPR021530">
    <property type="entry name" value="AllH-like"/>
</dbReference>
<accession>A0A4Q2SNT9</accession>
<dbReference type="AlphaFoldDB" id="A0A4Q2SNT9"/>
<reference evidence="1 2" key="1">
    <citation type="submission" date="2019-01" db="EMBL/GenBank/DDBJ databases">
        <title>Novel species of Nocardioides.</title>
        <authorList>
            <person name="Liu Q."/>
            <person name="X Y.-H."/>
        </authorList>
    </citation>
    <scope>NUCLEOTIDE SEQUENCE [LARGE SCALE GENOMIC DNA]</scope>
    <source>
        <strain evidence="1 2">HLT2-9</strain>
    </source>
</reference>
<dbReference type="OrthoDB" id="4933449at2"/>
<comment type="caution">
    <text evidence="1">The sequence shown here is derived from an EMBL/GenBank/DDBJ whole genome shotgun (WGS) entry which is preliminary data.</text>
</comment>
<protein>
    <submittedName>
        <fullName evidence="1">DUF2877 domain-containing protein</fullName>
    </submittedName>
</protein>
<dbReference type="Proteomes" id="UP000291101">
    <property type="component" value="Unassembled WGS sequence"/>
</dbReference>
<name>A0A4Q2SNT9_9ACTN</name>
<organism evidence="1 2">
    <name type="scientific">Nocardioides zhouii</name>
    <dbReference type="NCBI Taxonomy" id="1168729"/>
    <lineage>
        <taxon>Bacteria</taxon>
        <taxon>Bacillati</taxon>
        <taxon>Actinomycetota</taxon>
        <taxon>Actinomycetes</taxon>
        <taxon>Propionibacteriales</taxon>
        <taxon>Nocardioidaceae</taxon>
        <taxon>Nocardioides</taxon>
    </lineage>
</organism>
<proteinExistence type="predicted"/>
<evidence type="ECO:0000313" key="1">
    <source>
        <dbReference type="EMBL" id="RYC07292.1"/>
    </source>
</evidence>